<protein>
    <recommendedName>
        <fullName evidence="5">Gram-positive cocci surface proteins LPxTG domain-containing protein</fullName>
    </recommendedName>
</protein>
<accession>W7CS81</accession>
<dbReference type="AlphaFoldDB" id="W7CS81"/>
<keyword evidence="1" id="KW-0812">Transmembrane</keyword>
<sequence>MMKKTVVVLLLVLCSMGASASVGGVKAMVFDEAETKVSVSVFDQHLTDETGAVLTPPLVIEKQVNKQDSIGNISYYVDNHTQKEYTENISIEYVRLPQTGDNNGIFSIIGWGIVILGAYCSKKYNQREGI</sequence>
<keyword evidence="4" id="KW-1185">Reference proteome</keyword>
<feature type="chain" id="PRO_5004892615" description="Gram-positive cocci surface proteins LPxTG domain-containing protein" evidence="2">
    <location>
        <begin position="21"/>
        <end position="130"/>
    </location>
</feature>
<dbReference type="NCBIfam" id="TIGR01167">
    <property type="entry name" value="LPXTG_anchor"/>
    <property type="match status" value="1"/>
</dbReference>
<dbReference type="STRING" id="1265861.BCAMP_06920"/>
<keyword evidence="1" id="KW-1133">Transmembrane helix</keyword>
<organism evidence="3 4">
    <name type="scientific">Brochothrix campestris FSL F6-1037</name>
    <dbReference type="NCBI Taxonomy" id="1265861"/>
    <lineage>
        <taxon>Bacteria</taxon>
        <taxon>Bacillati</taxon>
        <taxon>Bacillota</taxon>
        <taxon>Bacilli</taxon>
        <taxon>Bacillales</taxon>
        <taxon>Listeriaceae</taxon>
        <taxon>Brochothrix</taxon>
    </lineage>
</organism>
<evidence type="ECO:0000256" key="1">
    <source>
        <dbReference type="SAM" id="Phobius"/>
    </source>
</evidence>
<dbReference type="RefSeq" id="WP_035314553.1">
    <property type="nucleotide sequence ID" value="NZ_AODH01000026.1"/>
</dbReference>
<reference evidence="3 4" key="1">
    <citation type="submission" date="2012-12" db="EMBL/GenBank/DDBJ databases">
        <title>Novel taxa of Listeriaceae from agricultural environments in the United States.</title>
        <authorList>
            <person name="den Bakker H.C."/>
            <person name="Allred A."/>
            <person name="Warchocki S."/>
            <person name="Wright E.M."/>
            <person name="Burrell A."/>
            <person name="Nightingale K.K."/>
            <person name="Kephart D."/>
            <person name="Wiedmann M."/>
        </authorList>
    </citation>
    <scope>NUCLEOTIDE SEQUENCE [LARGE SCALE GENOMIC DNA]</scope>
    <source>
        <strain evidence="3 4">FSL F6-1037</strain>
    </source>
</reference>
<feature type="signal peptide" evidence="2">
    <location>
        <begin position="1"/>
        <end position="20"/>
    </location>
</feature>
<evidence type="ECO:0000313" key="3">
    <source>
        <dbReference type="EMBL" id="EUJ39535.1"/>
    </source>
</evidence>
<keyword evidence="1" id="KW-0472">Membrane</keyword>
<evidence type="ECO:0000256" key="2">
    <source>
        <dbReference type="SAM" id="SignalP"/>
    </source>
</evidence>
<gene>
    <name evidence="3" type="ORF">BCAMP_06920</name>
</gene>
<keyword evidence="2" id="KW-0732">Signal</keyword>
<evidence type="ECO:0008006" key="5">
    <source>
        <dbReference type="Google" id="ProtNLM"/>
    </source>
</evidence>
<dbReference type="Proteomes" id="UP000019243">
    <property type="component" value="Unassembled WGS sequence"/>
</dbReference>
<name>W7CS81_9LIST</name>
<dbReference type="EMBL" id="AODH01000026">
    <property type="protein sequence ID" value="EUJ39535.1"/>
    <property type="molecule type" value="Genomic_DNA"/>
</dbReference>
<feature type="transmembrane region" description="Helical" evidence="1">
    <location>
        <begin position="104"/>
        <end position="121"/>
    </location>
</feature>
<evidence type="ECO:0000313" key="4">
    <source>
        <dbReference type="Proteomes" id="UP000019243"/>
    </source>
</evidence>
<proteinExistence type="predicted"/>
<comment type="caution">
    <text evidence="3">The sequence shown here is derived from an EMBL/GenBank/DDBJ whole genome shotgun (WGS) entry which is preliminary data.</text>
</comment>